<name>A0AAN6E0T3_9EURO</name>
<reference evidence="2" key="1">
    <citation type="journal article" date="2022" name="bioRxiv">
        <title>Deciphering the potential niche of two novel black yeast fungi from a biological soil crust based on their genomes, phenotypes, and melanin regulation.</title>
        <authorList>
            <consortium name="DOE Joint Genome Institute"/>
            <person name="Carr E.C."/>
            <person name="Barton Q."/>
            <person name="Grambo S."/>
            <person name="Sullivan M."/>
            <person name="Renfro C.M."/>
            <person name="Kuo A."/>
            <person name="Pangilinan J."/>
            <person name="Lipzen A."/>
            <person name="Keymanesh K."/>
            <person name="Savage E."/>
            <person name="Barry K."/>
            <person name="Grigoriev I.V."/>
            <person name="Riekhof W.R."/>
            <person name="Harris S.S."/>
        </authorList>
    </citation>
    <scope>NUCLEOTIDE SEQUENCE</scope>
    <source>
        <strain evidence="2">JF 03-4F</strain>
    </source>
</reference>
<feature type="transmembrane region" description="Helical" evidence="1">
    <location>
        <begin position="50"/>
        <end position="67"/>
    </location>
</feature>
<feature type="transmembrane region" description="Helical" evidence="1">
    <location>
        <begin position="187"/>
        <end position="206"/>
    </location>
</feature>
<comment type="caution">
    <text evidence="2">The sequence shown here is derived from an EMBL/GenBank/DDBJ whole genome shotgun (WGS) entry which is preliminary data.</text>
</comment>
<feature type="transmembrane region" description="Helical" evidence="1">
    <location>
        <begin position="12"/>
        <end position="29"/>
    </location>
</feature>
<dbReference type="EMBL" id="MU404352">
    <property type="protein sequence ID" value="KAI1614883.1"/>
    <property type="molecule type" value="Genomic_DNA"/>
</dbReference>
<evidence type="ECO:0000313" key="3">
    <source>
        <dbReference type="Proteomes" id="UP001203852"/>
    </source>
</evidence>
<feature type="transmembrane region" description="Helical" evidence="1">
    <location>
        <begin position="218"/>
        <end position="243"/>
    </location>
</feature>
<gene>
    <name evidence="2" type="ORF">EDD36DRAFT_167533</name>
</gene>
<evidence type="ECO:0000256" key="1">
    <source>
        <dbReference type="SAM" id="Phobius"/>
    </source>
</evidence>
<dbReference type="PANTHER" id="PTHR39470:SF1">
    <property type="entry name" value="CHORISMATE SYNTHASE PROTEIN"/>
    <property type="match status" value="1"/>
</dbReference>
<feature type="transmembrane region" description="Helical" evidence="1">
    <location>
        <begin position="156"/>
        <end position="175"/>
    </location>
</feature>
<dbReference type="AlphaFoldDB" id="A0AAN6E0T3"/>
<keyword evidence="1" id="KW-0812">Transmembrane</keyword>
<evidence type="ECO:0000313" key="2">
    <source>
        <dbReference type="EMBL" id="KAI1614883.1"/>
    </source>
</evidence>
<proteinExistence type="predicted"/>
<organism evidence="2 3">
    <name type="scientific">Exophiala viscosa</name>
    <dbReference type="NCBI Taxonomy" id="2486360"/>
    <lineage>
        <taxon>Eukaryota</taxon>
        <taxon>Fungi</taxon>
        <taxon>Dikarya</taxon>
        <taxon>Ascomycota</taxon>
        <taxon>Pezizomycotina</taxon>
        <taxon>Eurotiomycetes</taxon>
        <taxon>Chaetothyriomycetidae</taxon>
        <taxon>Chaetothyriales</taxon>
        <taxon>Herpotrichiellaceae</taxon>
        <taxon>Exophiala</taxon>
    </lineage>
</organism>
<keyword evidence="3" id="KW-1185">Reference proteome</keyword>
<accession>A0AAN6E0T3</accession>
<sequence>MTLLQSIKPFWPMIFTFILPRAINYYRVVKTAIRTRPTPRPLPQKTSQGLNALFVSICVFLYFSLPLTGKLEYHNVFVTTQSRLTMPTDALFGRVALLREQGVLTPIDEALRSKLTSPTLRQLYFRFGPSTLLNCTFCHSDDEFSYLLYHLPLNVLLPHLFHMLCLGLATSETIAGFEASRWRSRALLGGLAVALLDIAVTCTYNPTVDSKTPGPVGVFWLASTLRYLGLCMFDAVLAFLIYASATGRFLLYSAPAIADPEVTRRRTEELLTQANVSLQMTQTNLRAYSIARNVTVRNPDLKDTDDEYWRTVVAVEGIQDDSVFDDEEVQAAISQAYGSGTVSVAQIRKDADAFVNATTRGLDMTSTAG</sequence>
<keyword evidence="1" id="KW-0472">Membrane</keyword>
<dbReference type="PANTHER" id="PTHR39470">
    <property type="entry name" value="CHROMOSOME 10, WHOLE GENOME SHOTGUN SEQUENCE"/>
    <property type="match status" value="1"/>
</dbReference>
<dbReference type="Proteomes" id="UP001203852">
    <property type="component" value="Unassembled WGS sequence"/>
</dbReference>
<protein>
    <submittedName>
        <fullName evidence="2">Uncharacterized protein</fullName>
    </submittedName>
</protein>
<keyword evidence="1" id="KW-1133">Transmembrane helix</keyword>